<dbReference type="EMBL" id="JAYRBN010000115">
    <property type="protein sequence ID" value="KAL2722894.1"/>
    <property type="molecule type" value="Genomic_DNA"/>
</dbReference>
<accession>A0ABD2AQJ9</accession>
<gene>
    <name evidence="1" type="ORF">V1477_019485</name>
</gene>
<comment type="caution">
    <text evidence="1">The sequence shown here is derived from an EMBL/GenBank/DDBJ whole genome shotgun (WGS) entry which is preliminary data.</text>
</comment>
<dbReference type="Proteomes" id="UP001607303">
    <property type="component" value="Unassembled WGS sequence"/>
</dbReference>
<evidence type="ECO:0000313" key="2">
    <source>
        <dbReference type="Proteomes" id="UP001607303"/>
    </source>
</evidence>
<protein>
    <submittedName>
        <fullName evidence="1">Uncharacterized protein</fullName>
    </submittedName>
</protein>
<sequence>MSELAMTSCEISWKSYGERAKQLINLGKLSAYRALTLDWARVTDIGSKQLIALPMKETNNTILDMALESLLSIVRELNYLSVRTLNSENSDHENLIRENYSSALGDHKGVIKTITDISYRLTTLFSHWRSHHLYGKGRTSATKIKLFVEGLDLFSHLNSKLVYLEKHLRNQIAVYSAIAIECLGILTLYGDVIKQKYILEKQKIKKIYTKKIYIKKCIGIDCSRPDEFAYAVMKSAIYMVVTAGEVLHVVMCIPVAIKVTDNEECYHELLMYQGKLISFYIYIDRSLLISDTSTNDEINLEVHRCHLITSDIYLQYRNNLRDHIMFPAFLTP</sequence>
<name>A0ABD2AQJ9_VESMC</name>
<evidence type="ECO:0000313" key="1">
    <source>
        <dbReference type="EMBL" id="KAL2722894.1"/>
    </source>
</evidence>
<dbReference type="Pfam" id="PF24664">
    <property type="entry name" value="Monjiviricetes_fusion"/>
    <property type="match status" value="1"/>
</dbReference>
<organism evidence="1 2">
    <name type="scientific">Vespula maculifrons</name>
    <name type="common">Eastern yellow jacket</name>
    <name type="synonym">Wasp</name>
    <dbReference type="NCBI Taxonomy" id="7453"/>
    <lineage>
        <taxon>Eukaryota</taxon>
        <taxon>Metazoa</taxon>
        <taxon>Ecdysozoa</taxon>
        <taxon>Arthropoda</taxon>
        <taxon>Hexapoda</taxon>
        <taxon>Insecta</taxon>
        <taxon>Pterygota</taxon>
        <taxon>Neoptera</taxon>
        <taxon>Endopterygota</taxon>
        <taxon>Hymenoptera</taxon>
        <taxon>Apocrita</taxon>
        <taxon>Aculeata</taxon>
        <taxon>Vespoidea</taxon>
        <taxon>Vespidae</taxon>
        <taxon>Vespinae</taxon>
        <taxon>Vespula</taxon>
    </lineage>
</organism>
<reference evidence="1 2" key="1">
    <citation type="journal article" date="2024" name="Ann. Entomol. Soc. Am.">
        <title>Genomic analyses of the southern and eastern yellowjacket wasps (Hymenoptera: Vespidae) reveal evolutionary signatures of social life.</title>
        <authorList>
            <person name="Catto M.A."/>
            <person name="Caine P.B."/>
            <person name="Orr S.E."/>
            <person name="Hunt B.G."/>
            <person name="Goodisman M.A.D."/>
        </authorList>
    </citation>
    <scope>NUCLEOTIDE SEQUENCE [LARGE SCALE GENOMIC DNA]</scope>
    <source>
        <strain evidence="1">232</strain>
        <tissue evidence="1">Head and thorax</tissue>
    </source>
</reference>
<keyword evidence="2" id="KW-1185">Reference proteome</keyword>
<proteinExistence type="predicted"/>
<dbReference type="AlphaFoldDB" id="A0ABD2AQJ9"/>